<dbReference type="EMBL" id="CM041534">
    <property type="protein sequence ID" value="KAI3373716.1"/>
    <property type="molecule type" value="Genomic_DNA"/>
</dbReference>
<evidence type="ECO:0000313" key="1">
    <source>
        <dbReference type="EMBL" id="KAI3373716.1"/>
    </source>
</evidence>
<organism evidence="1 2">
    <name type="scientific">Scortum barcoo</name>
    <name type="common">barcoo grunter</name>
    <dbReference type="NCBI Taxonomy" id="214431"/>
    <lineage>
        <taxon>Eukaryota</taxon>
        <taxon>Metazoa</taxon>
        <taxon>Chordata</taxon>
        <taxon>Craniata</taxon>
        <taxon>Vertebrata</taxon>
        <taxon>Euteleostomi</taxon>
        <taxon>Actinopterygii</taxon>
        <taxon>Neopterygii</taxon>
        <taxon>Teleostei</taxon>
        <taxon>Neoteleostei</taxon>
        <taxon>Acanthomorphata</taxon>
        <taxon>Eupercaria</taxon>
        <taxon>Centrarchiformes</taxon>
        <taxon>Terapontoidei</taxon>
        <taxon>Terapontidae</taxon>
        <taxon>Scortum</taxon>
    </lineage>
</organism>
<proteinExistence type="predicted"/>
<feature type="non-terminal residue" evidence="1">
    <location>
        <position position="1"/>
    </location>
</feature>
<comment type="caution">
    <text evidence="1">The sequence shown here is derived from an EMBL/GenBank/DDBJ whole genome shotgun (WGS) entry which is preliminary data.</text>
</comment>
<gene>
    <name evidence="1" type="ORF">L3Q82_022302</name>
</gene>
<name>A0ACB8X181_9TELE</name>
<keyword evidence="2" id="KW-1185">Reference proteome</keyword>
<accession>A0ACB8X181</accession>
<evidence type="ECO:0000313" key="2">
    <source>
        <dbReference type="Proteomes" id="UP000831701"/>
    </source>
</evidence>
<protein>
    <submittedName>
        <fullName evidence="1">Uncharacterized protein</fullName>
    </submittedName>
</protein>
<reference evidence="1" key="1">
    <citation type="submission" date="2022-04" db="EMBL/GenBank/DDBJ databases">
        <title>Jade perch genome.</title>
        <authorList>
            <person name="Chao B."/>
        </authorList>
    </citation>
    <scope>NUCLEOTIDE SEQUENCE</scope>
    <source>
        <strain evidence="1">CB-2022</strain>
    </source>
</reference>
<sequence>QNPAMPVASKGSRRRAWVSGPCVCSSLWQWRPLFYLCVVLVLAQPTSVLGALELQLDEEQPEGTIVGDISAGLPPGETASLYFISDHEGTGVGSDLNIDETTGIITTARRLDREQRDHYSFIAVTMTGVTIEVSITVNDINDHAPAFPKKKAVLKIPEHTAVGTRFSLEPATDADKDQLTTQSYAIREGNVGQTFRLETKRGANKVLYLDLVVNGLLDREKRSSYSLVVEAFDGGSPRRMGSMTLEVTVTDINDHAPVFNQSRYHTIISESLPQGSSILQVFATDEDEGDNGLVLYEINRRQSDPERYFVMDIKTGIITLNRPLDYELKRVHELVVQARDNASHPEVTNAFVTIHVRDYNDNQPTMTIIFLSEDGSPRISEGAQPGQYVARISVTDPDYGEYANVNVSLEGGDGKFALTTKDSIIYLIYVDQVLDREERDSYDLRVMATDSGTPPLRAESSFTIQVTDVNDNPPLFDQQAYRQTIPEVVYPGSFVLQVTARDKDQGPNGDVKYTLLKGKNSHSDWFSIDPVTGIITTATTLDFESEPAPSVTVVATDNGRPPLSSTAKVDIVLQDVNDNTPVFSSNFYNASIKENTPAGTCFLERSSSSAYRSKQSFRFFGPNNSGNFLVYRIISCLGSNTVSHHSVRSERLEIHPNPPSNQGQGPAGCARVMLLEILMSHGLFGTAGASMVLPNFFFPQVSATDEDRGSFGAISYTLGSASGSTVPSHFTIDKESGQLCTRTTLDRDEGLDKFDLTVTATDGGGLSSVARVRVSVVDINDNRPAFYPVLYTVSLSTHSAPGTSVVKVTANDPDAGENGRVTYRTVPGGGSAFFTLNKDTGVISLSRSLHGKANTVISMVISAEDGGGLTAPVNARVNVSVVGGSVASPVFEQAQYFFTVPEDVLRGTAVGLVRAAVKTGGSKDIFYSISSGDPDGYFTVDSASGTIRTALPLDHETCSSLDLEIQARSGTPPAYGTSRVRITISDVNDNAPTFLPSSSESLLLPEVTKMGTVIYTIQATDKDSGHNGQISFDLVSAGSAGSSGQRTFGVDRGSGEVRLIGSLSYESVPRYDLQVVAKDGGAPQLSSTFTLVVHIQAQDAQGPNFDTLTYRVELRENTPLNTRFLQVRALNREASGNGGSSSSSSSSPISYRLRPDGDAAGFGIMPDSGWLFVRSSLDREVKDMYLLTVLATSGPGGVGRTGSATVRVTVTDENDNSPRLSQERVFLAVRENLLAGTGFGRVSATDRDAGLNARLTYKLLHTDRHFQINSQTGEISTRLALDREQQSSYQLVVVVQDGGTPPRSATGTAHITVLDENDHAPSFTHARPDRELLLQVMEGLPSGTVLGTVTAKDPDEGENGTVYYSLSGPRAERFSFNPTSGELRTASPLRWAERAEYAFTVTAADHGTPGLSSTCQIRIQVLSSSKSNPKPNMLSMTLNTVEGVAPGSIIGSVRPHEQQQSALLEGQVTYLVVGGTDRDGTFMVDRLKGDVYLVRELDYEKGSRYTLHVEVSDFSQAFPSSHLVQLDINVQDSNDHTPQFTEDPVTIVIPENIELGASIYTFQALDQDGSGPNSELRYSIEQYWPDKPDLLTLDPSSGVLTLGQKLDREATPSLYLVVRATDQAVDPSQRRWGSVTARVFVTDENDNAPAFSSPSAVSVMEDQPVGFVILYVMARDEDEGENGRVSYRIQAGNSAGRFSLNPNTGSLSILKALDREEQEIFNLTIVAEDHGIPQLSTSQVLCVQVIDVNDEAPVFQRAEFETQVMENQGPGTTVLTVTATDRDQGSNGQVTYGGVTEEGFIINPVTGVITTTKELDAELQNHYTLTVYARDSGLPPNFAKAVVRVEVQDVNDNAPVFAKPWYGLEVPENQDPVELCFLKATDPDSGPGGDLEYRITGKIRSAYSYLRLAPHRLLSHFKYSTSVCLPGAHSNFDLTGDPDGDFQLHANTGALSTSRGLDRETRPEYTLEVVATDRGSPALSSTITVEVKVLDVNDNSPVFSKSSYSVEVSEDAAEGTQVLEVSAIDPDDDLNGKVLYFLSREAHGAFTVDENTGRITTSAPLDREKWASYSFQVFAVDLSPAAPRNTSAQVTVTILDVNDNTPFFIQDPLIIEVSSRRSQRVLATMKAEDKDFGANGSVFYRFAMPVKGFSINSLTGEIQATEPLGDLTQAQRTLIVEAMDQGSPAQSAQGVVVIYVKEVEYNGIRFSRNARDVSIQENAAKGTAVAQAQAQHPDGTRKGISYSLFSGNKKQAFIISSSTGEIRVESSKGLDFEDTPRLRLVVKAESVSSTSFMAINLILQDVNDNLPRFQLQNYVAYMREAQGYEMPIIQVMAEDVDQGQNGQVTYSIQSSGMSGLFKIDPMTGSITTAAIMDREIFTQTKLVVTATDRGSPRLAGSATLTVIIVDQNDNSPTIPLPQEVRIPENMLIGTEITLVTGNDVDSSPALSYSLQLDPTALGKFGIHRYSGGVSLTAPLDFEEKTWYTLTVRATDSQHQTEANITILVEDINDNAPAFTHDLYQVTLPEHTPAGSTVITVTATDRDSGDNGKITYRVMSSTQEGFYIDPNNGTLFINHRAEFDPERPSVSIVIEARDRGSPSLSSLTTVQVQITDVNDNAPVFHQSDYRATVSEDTIPGSTVLTFEAFDSDLSRENCGFDFAIANGNEGNAFQIESSVRFLEGRGFQTVGTLLLAEGLDFETKPLYNLTVVVSDRGVPQRSSSVAAVITIGDVNDNPPLFSRAEYSVSLSEGAVAGTEIIRLTATDPDSTPNAEVQYTISSGDEVNLFIMDQWTGALRLQRALDREHQSTHVVIIQATDGQGHFALAPVIVEVKDVNDNHPFFPVEVLTASIRENQPANSAVTVLHAIDHDTGVFGQLKYYMVERSGVGKDNFAVDQNSGEIRSKIPFDFEKINSFNFVAVAVDSGNHSATVTVQVFVTGEDEYDPVFTSSDFSFEVPEGAKKGQSIGQVQANDEDGGVDGIVLYSLPTSSPYFEVNKTTGVIFLKLDGSGSSSSSGSGRAKRETRLMTLDVKAHSPLDASRTTTAQVSIDVTNTNFGMAPDVNILLISIIAVSLGFIILLVVMAVVVFLVKSRRRKKGQDAGNRTVASGTALQKLDDCNSGPGGERIYHQALPGYAGDQGGAGGGPYTRGGSLDPSHSSGRGSAEAAEDDEIRMINEYPRVASITSSMQEHISARGPDSGIQQDADQLSDISFYRDEGGGYLGVGRGLNISLPKDYAFPEDEIARLKDETAQQSQNPRQPFQPKHKIDPKPRIDPPPLITSVAHPGAMSPISHEGSISSAAMSPSFSPSLSPLAARSPAVSPFGVNQGPSASMISTREPSLDQTGLGNLQLHTLGIKPVNIVLDLAHAVVSIQPHQVAAQLSSVNRTGRDPAALKPPEGAEAAKLQWSLDEKVGSSRGTRDLQQVMVSGPNLNETSIVSGGYGGTAEGIIPTSSIKGSNMHHSSSSSSMMAEETTRGVAVEKLETVKKWGLNTYKQMISERFGRGSRTVDLELEAQIEVLRDTKRKYENVLRLARALTNHFYNMVQTQHALGDTFADLSQKSPELRDEFGYNAETQKLLCKNGETLLGAINFFVSSINTLVNKTMEDTLMTIKMYENARLEFDAYRSDLEELSMGPRDAVAMARIEAAQQQYQIQKDKYERLRSDVTIKLKFLEENKVKVMHKQLLLFHNAISAYFAGNQQQLEQTLKQFNIKLRPPGADKPSWLEEQ</sequence>
<dbReference type="Proteomes" id="UP000831701">
    <property type="component" value="Chromosome 4"/>
</dbReference>